<proteinExistence type="predicted"/>
<dbReference type="Proteomes" id="UP000265703">
    <property type="component" value="Unassembled WGS sequence"/>
</dbReference>
<accession>A0A397SQ69</accession>
<gene>
    <name evidence="1" type="ORF">C1645_778836</name>
</gene>
<name>A0A397SQ69_9GLOM</name>
<protein>
    <submittedName>
        <fullName evidence="1">Uncharacterized protein</fullName>
    </submittedName>
</protein>
<keyword evidence="2" id="KW-1185">Reference proteome</keyword>
<dbReference type="AlphaFoldDB" id="A0A397SQ69"/>
<sequence length="271" mass="32530">MEQLINFLHNDLKETNCDSLVIVYYYCRNLSKFSNLKKNGIMMLTYKSVNEFKSALQKIKSPIDKERISPIKNELQIWFGQIRDSQKATRKIQGWHRRIKTVRIIKAWLHRFNAAKKIQNWLYRIYKRIKSRRPDYDPTPDKIYNDMNVFCKVIMKQIKKKSVRKYNILLRGQTVDVVVKLLKQYHQIKNLNNNCSLDANKNNSCLELENELKDRHYKKVEQALKSLSITENSAKHKETDIKWLKTELQQAEDINNQFKEWKDKYEVAMKL</sequence>
<dbReference type="STRING" id="658196.A0A397SQ69"/>
<reference evidence="1 2" key="1">
    <citation type="submission" date="2018-06" db="EMBL/GenBank/DDBJ databases">
        <title>Comparative genomics reveals the genomic features of Rhizophagus irregularis, R. cerebriforme, R. diaphanum and Gigaspora rosea, and their symbiotic lifestyle signature.</title>
        <authorList>
            <person name="Morin E."/>
            <person name="San Clemente H."/>
            <person name="Chen E.C.H."/>
            <person name="De La Providencia I."/>
            <person name="Hainaut M."/>
            <person name="Kuo A."/>
            <person name="Kohler A."/>
            <person name="Murat C."/>
            <person name="Tang N."/>
            <person name="Roy S."/>
            <person name="Loubradou J."/>
            <person name="Henrissat B."/>
            <person name="Grigoriev I.V."/>
            <person name="Corradi N."/>
            <person name="Roux C."/>
            <person name="Martin F.M."/>
        </authorList>
    </citation>
    <scope>NUCLEOTIDE SEQUENCE [LARGE SCALE GENOMIC DNA]</scope>
    <source>
        <strain evidence="1 2">DAOM 227022</strain>
    </source>
</reference>
<organism evidence="1 2">
    <name type="scientific">Glomus cerebriforme</name>
    <dbReference type="NCBI Taxonomy" id="658196"/>
    <lineage>
        <taxon>Eukaryota</taxon>
        <taxon>Fungi</taxon>
        <taxon>Fungi incertae sedis</taxon>
        <taxon>Mucoromycota</taxon>
        <taxon>Glomeromycotina</taxon>
        <taxon>Glomeromycetes</taxon>
        <taxon>Glomerales</taxon>
        <taxon>Glomeraceae</taxon>
        <taxon>Glomus</taxon>
    </lineage>
</organism>
<evidence type="ECO:0000313" key="1">
    <source>
        <dbReference type="EMBL" id="RIA86766.1"/>
    </source>
</evidence>
<dbReference type="EMBL" id="QKYT01000345">
    <property type="protein sequence ID" value="RIA86766.1"/>
    <property type="molecule type" value="Genomic_DNA"/>
</dbReference>
<dbReference type="OrthoDB" id="2349523at2759"/>
<evidence type="ECO:0000313" key="2">
    <source>
        <dbReference type="Proteomes" id="UP000265703"/>
    </source>
</evidence>
<comment type="caution">
    <text evidence="1">The sequence shown here is derived from an EMBL/GenBank/DDBJ whole genome shotgun (WGS) entry which is preliminary data.</text>
</comment>